<feature type="transmembrane region" description="Helical" evidence="10">
    <location>
        <begin position="155"/>
        <end position="177"/>
    </location>
</feature>
<feature type="transmembrane region" description="Helical" evidence="10">
    <location>
        <begin position="310"/>
        <end position="328"/>
    </location>
</feature>
<protein>
    <recommendedName>
        <fullName evidence="11">Major facilitator superfamily (MFS) profile domain-containing protein</fullName>
    </recommendedName>
</protein>
<proteinExistence type="inferred from homology"/>
<evidence type="ECO:0000256" key="7">
    <source>
        <dbReference type="ARBA" id="ARBA00026248"/>
    </source>
</evidence>
<dbReference type="GO" id="GO:0005351">
    <property type="term" value="F:carbohydrate:proton symporter activity"/>
    <property type="evidence" value="ECO:0007669"/>
    <property type="project" value="TreeGrafter"/>
</dbReference>
<feature type="transmembrane region" description="Helical" evidence="10">
    <location>
        <begin position="131"/>
        <end position="149"/>
    </location>
</feature>
<dbReference type="GO" id="GO:0016020">
    <property type="term" value="C:membrane"/>
    <property type="evidence" value="ECO:0007669"/>
    <property type="project" value="UniProtKB-SubCell"/>
</dbReference>
<evidence type="ECO:0000313" key="12">
    <source>
        <dbReference type="EMBL" id="RSH79572.1"/>
    </source>
</evidence>
<dbReference type="FunFam" id="1.20.1250.20:FF:000149">
    <property type="entry name" value="MFS transporter, SP family, general alpha glucoside:H+ symporter"/>
    <property type="match status" value="1"/>
</dbReference>
<feature type="transmembrane region" description="Helical" evidence="10">
    <location>
        <begin position="51"/>
        <end position="78"/>
    </location>
</feature>
<evidence type="ECO:0000259" key="11">
    <source>
        <dbReference type="PROSITE" id="PS50850"/>
    </source>
</evidence>
<dbReference type="PROSITE" id="PS50850">
    <property type="entry name" value="MFS"/>
    <property type="match status" value="1"/>
</dbReference>
<dbReference type="AlphaFoldDB" id="A0A427XLA1"/>
<comment type="subcellular location">
    <subcellularLocation>
        <location evidence="1">Membrane</location>
        <topology evidence="1">Multi-pass membrane protein</topology>
    </subcellularLocation>
</comment>
<organism evidence="12 13">
    <name type="scientific">Saitozyma podzolica</name>
    <dbReference type="NCBI Taxonomy" id="1890683"/>
    <lineage>
        <taxon>Eukaryota</taxon>
        <taxon>Fungi</taxon>
        <taxon>Dikarya</taxon>
        <taxon>Basidiomycota</taxon>
        <taxon>Agaricomycotina</taxon>
        <taxon>Tremellomycetes</taxon>
        <taxon>Tremellales</taxon>
        <taxon>Trimorphomycetaceae</taxon>
        <taxon>Saitozyma</taxon>
    </lineage>
</organism>
<dbReference type="NCBIfam" id="TIGR00879">
    <property type="entry name" value="SP"/>
    <property type="match status" value="1"/>
</dbReference>
<keyword evidence="4 10" id="KW-0812">Transmembrane</keyword>
<feature type="domain" description="Major facilitator superfamily (MFS) profile" evidence="11">
    <location>
        <begin position="54"/>
        <end position="497"/>
    </location>
</feature>
<gene>
    <name evidence="12" type="ORF">EHS25_007953</name>
</gene>
<keyword evidence="7" id="KW-0462">Maltose metabolism</keyword>
<comment type="similarity">
    <text evidence="2 9">Belongs to the major facilitator superfamily. Sugar transporter (TC 2.A.1.1) family.</text>
</comment>
<dbReference type="GO" id="GO:0000023">
    <property type="term" value="P:maltose metabolic process"/>
    <property type="evidence" value="ECO:0007669"/>
    <property type="project" value="UniProtKB-KW"/>
</dbReference>
<feature type="transmembrane region" description="Helical" evidence="10">
    <location>
        <begin position="348"/>
        <end position="366"/>
    </location>
</feature>
<dbReference type="InterPro" id="IPR003663">
    <property type="entry name" value="Sugar/inositol_transpt"/>
</dbReference>
<evidence type="ECO:0000256" key="3">
    <source>
        <dbReference type="ARBA" id="ARBA00022448"/>
    </source>
</evidence>
<comment type="catalytic activity">
    <reaction evidence="8">
        <text>myo-inositol(out) + H(+)(out) = myo-inositol(in) + H(+)(in)</text>
        <dbReference type="Rhea" id="RHEA:60364"/>
        <dbReference type="ChEBI" id="CHEBI:15378"/>
        <dbReference type="ChEBI" id="CHEBI:17268"/>
    </reaction>
</comment>
<evidence type="ECO:0000256" key="5">
    <source>
        <dbReference type="ARBA" id="ARBA00022989"/>
    </source>
</evidence>
<evidence type="ECO:0000256" key="1">
    <source>
        <dbReference type="ARBA" id="ARBA00004141"/>
    </source>
</evidence>
<feature type="transmembrane region" description="Helical" evidence="10">
    <location>
        <begin position="406"/>
        <end position="428"/>
    </location>
</feature>
<dbReference type="InterPro" id="IPR050360">
    <property type="entry name" value="MFS_Sugar_Transporters"/>
</dbReference>
<dbReference type="PANTHER" id="PTHR48022">
    <property type="entry name" value="PLASTIDIC GLUCOSE TRANSPORTER 4"/>
    <property type="match status" value="1"/>
</dbReference>
<evidence type="ECO:0000256" key="9">
    <source>
        <dbReference type="RuleBase" id="RU003346"/>
    </source>
</evidence>
<dbReference type="PANTHER" id="PTHR48022:SF5">
    <property type="entry name" value="ALPHA-GLUCOSIDES PERMEASE MPH2-RELATED"/>
    <property type="match status" value="1"/>
</dbReference>
<reference evidence="12 13" key="1">
    <citation type="submission" date="2018-11" db="EMBL/GenBank/DDBJ databases">
        <title>Genome sequence of Saitozyma podzolica DSM 27192.</title>
        <authorList>
            <person name="Aliyu H."/>
            <person name="Gorte O."/>
            <person name="Ochsenreither K."/>
        </authorList>
    </citation>
    <scope>NUCLEOTIDE SEQUENCE [LARGE SCALE GENOMIC DNA]</scope>
    <source>
        <strain evidence="12 13">DSM 27192</strain>
    </source>
</reference>
<dbReference type="InterPro" id="IPR036259">
    <property type="entry name" value="MFS_trans_sf"/>
</dbReference>
<dbReference type="InterPro" id="IPR020846">
    <property type="entry name" value="MFS_dom"/>
</dbReference>
<keyword evidence="13" id="KW-1185">Reference proteome</keyword>
<feature type="transmembrane region" description="Helical" evidence="10">
    <location>
        <begin position="475"/>
        <end position="491"/>
    </location>
</feature>
<evidence type="ECO:0000256" key="10">
    <source>
        <dbReference type="SAM" id="Phobius"/>
    </source>
</evidence>
<name>A0A427XLA1_9TREE</name>
<keyword evidence="5 10" id="KW-1133">Transmembrane helix</keyword>
<accession>A0A427XLA1</accession>
<dbReference type="PROSITE" id="PS00217">
    <property type="entry name" value="SUGAR_TRANSPORT_2"/>
    <property type="match status" value="1"/>
</dbReference>
<evidence type="ECO:0000313" key="13">
    <source>
        <dbReference type="Proteomes" id="UP000279259"/>
    </source>
</evidence>
<keyword evidence="6 10" id="KW-0472">Membrane</keyword>
<dbReference type="EMBL" id="RSCD01000040">
    <property type="protein sequence ID" value="RSH79572.1"/>
    <property type="molecule type" value="Genomic_DNA"/>
</dbReference>
<dbReference type="SUPFAM" id="SSF103473">
    <property type="entry name" value="MFS general substrate transporter"/>
    <property type="match status" value="1"/>
</dbReference>
<dbReference type="Gene3D" id="1.20.1250.20">
    <property type="entry name" value="MFS general substrate transporter like domains"/>
    <property type="match status" value="1"/>
</dbReference>
<feature type="transmembrane region" description="Helical" evidence="10">
    <location>
        <begin position="373"/>
        <end position="394"/>
    </location>
</feature>
<evidence type="ECO:0000256" key="6">
    <source>
        <dbReference type="ARBA" id="ARBA00023136"/>
    </source>
</evidence>
<comment type="caution">
    <text evidence="12">The sequence shown here is derived from an EMBL/GenBank/DDBJ whole genome shotgun (WGS) entry which is preliminary data.</text>
</comment>
<dbReference type="Pfam" id="PF00083">
    <property type="entry name" value="Sugar_tr"/>
    <property type="match status" value="1"/>
</dbReference>
<feature type="transmembrane region" description="Helical" evidence="10">
    <location>
        <begin position="228"/>
        <end position="249"/>
    </location>
</feature>
<dbReference type="OrthoDB" id="6612291at2759"/>
<dbReference type="InterPro" id="IPR005828">
    <property type="entry name" value="MFS_sugar_transport-like"/>
</dbReference>
<keyword evidence="3 9" id="KW-0813">Transport</keyword>
<sequence length="555" mass="61846">MEAKVTTEQDVLENIHRQIDNYDDIVAEARDATAAEHSMTLREGLRRYPKAIGWSVLLSTAIIMEGFDVVLLGSFYALPQFAKKYGVQAADGTYTVTAAWQAGLSNGAQVGEIIGLALNGWASERFGYRKTMIVSLSAMICFIFIPFFAQNVQMLLAAEILQGIPWGVFQTLTTAYASEVSPVALRPYLTAYVNLCWVLGQVIASGVLRGVLNWDSQWAYRVPFALQWIWPLPILIGCFFAPESPWWLVRTGRVDQARRAIRRLNTNPTEAEINASVALMIHTNALEKSMTEGTSYWDCFRGVDLRRTEIAAGVWAIQNLCGSAFMGYSTFFLEQAGLATSNAFNMSIAQYAIGALGTISSWFLMSHVGRRRLYLVGLLGMFVMLIVIGGMGWISKENTGSQWAIGAMLLCYTALYDSTVGPVCYCLVAEISSTRLRAKTVVIARIVYNIFGIINGVIMPYFLNPTALNWGAKTGLFWAGMCSLCILWTFFRVPEPKGRTYGELDVLFETHVPARRFRKTVVDQFEGDANHGHYRSHQVEDVDSKEKEAFDHIEA</sequence>
<dbReference type="InterPro" id="IPR005829">
    <property type="entry name" value="Sugar_transporter_CS"/>
</dbReference>
<feature type="transmembrane region" description="Helical" evidence="10">
    <location>
        <begin position="440"/>
        <end position="463"/>
    </location>
</feature>
<evidence type="ECO:0000256" key="2">
    <source>
        <dbReference type="ARBA" id="ARBA00010992"/>
    </source>
</evidence>
<evidence type="ECO:0000256" key="8">
    <source>
        <dbReference type="ARBA" id="ARBA00049119"/>
    </source>
</evidence>
<feature type="transmembrane region" description="Helical" evidence="10">
    <location>
        <begin position="189"/>
        <end position="208"/>
    </location>
</feature>
<evidence type="ECO:0000256" key="4">
    <source>
        <dbReference type="ARBA" id="ARBA00022692"/>
    </source>
</evidence>
<dbReference type="Proteomes" id="UP000279259">
    <property type="component" value="Unassembled WGS sequence"/>
</dbReference>